<evidence type="ECO:0000313" key="3">
    <source>
        <dbReference type="Proteomes" id="UP001499854"/>
    </source>
</evidence>
<evidence type="ECO:0008006" key="4">
    <source>
        <dbReference type="Google" id="ProtNLM"/>
    </source>
</evidence>
<feature type="transmembrane region" description="Helical" evidence="1">
    <location>
        <begin position="276"/>
        <end position="297"/>
    </location>
</feature>
<keyword evidence="1" id="KW-0472">Membrane</keyword>
<feature type="transmembrane region" description="Helical" evidence="1">
    <location>
        <begin position="246"/>
        <end position="269"/>
    </location>
</feature>
<keyword evidence="3" id="KW-1185">Reference proteome</keyword>
<gene>
    <name evidence="2" type="ORF">GCM10009838_10870</name>
</gene>
<evidence type="ECO:0000313" key="2">
    <source>
        <dbReference type="EMBL" id="GAA1956757.1"/>
    </source>
</evidence>
<feature type="transmembrane region" description="Helical" evidence="1">
    <location>
        <begin position="390"/>
        <end position="406"/>
    </location>
</feature>
<evidence type="ECO:0000256" key="1">
    <source>
        <dbReference type="SAM" id="Phobius"/>
    </source>
</evidence>
<accession>A0ABN2QR77</accession>
<dbReference type="Proteomes" id="UP001499854">
    <property type="component" value="Unassembled WGS sequence"/>
</dbReference>
<dbReference type="EMBL" id="BAAAQM010000004">
    <property type="protein sequence ID" value="GAA1956757.1"/>
    <property type="molecule type" value="Genomic_DNA"/>
</dbReference>
<proteinExistence type="predicted"/>
<feature type="transmembrane region" description="Helical" evidence="1">
    <location>
        <begin position="412"/>
        <end position="431"/>
    </location>
</feature>
<keyword evidence="1" id="KW-0812">Transmembrane</keyword>
<name>A0ABN2QR77_9ACTN</name>
<feature type="transmembrane region" description="Helical" evidence="1">
    <location>
        <begin position="332"/>
        <end position="355"/>
    </location>
</feature>
<sequence length="456" mass="48347">MSATGPDSPTPQAGDEEVAALHRRVTQLEAVVAARDKKLGHHPVRSFFSAVLIVLASILALLSVVSVWAANTVTDTDQFVSTLGPLVKNPQVQTAVSNRVTDVVLDQANVDQVVDQLARAAGNSNLPPQTQALITTLKGPIVSGLKDLVGVVSDKVVTSDQFATVWNNALRQAHTAFEKALTGQGGGAVSLNDDEVQINIGPAVAQVKDQLVSQGFALASKIPTVNTSFTVYQSKSLNKVKTLFRLLQIIGDWLPIITVLIAAAGVYLARNRRKALIGNAIGVAVAMLFLGLAVTIFRPFFIDQLPTDINTGAAEATYDQLVKFLRMSTRTVGTLAVLVAVGAFLNGPAPLAVWIRAACSSSIGALREVADSAGFKAGAVDRFTARYKHWIGVGILILASAVFVIWEHPTGMVVFWFAFIIVIAFAIREFFAPGPGLIRRDEVAVDDTAGPGPTPA</sequence>
<protein>
    <recommendedName>
        <fullName evidence="4">Integral membrane protein</fullName>
    </recommendedName>
</protein>
<feature type="transmembrane region" description="Helical" evidence="1">
    <location>
        <begin position="47"/>
        <end position="70"/>
    </location>
</feature>
<reference evidence="2 3" key="1">
    <citation type="journal article" date="2019" name="Int. J. Syst. Evol. Microbiol.">
        <title>The Global Catalogue of Microorganisms (GCM) 10K type strain sequencing project: providing services to taxonomists for standard genome sequencing and annotation.</title>
        <authorList>
            <consortium name="The Broad Institute Genomics Platform"/>
            <consortium name="The Broad Institute Genome Sequencing Center for Infectious Disease"/>
            <person name="Wu L."/>
            <person name="Ma J."/>
        </authorList>
    </citation>
    <scope>NUCLEOTIDE SEQUENCE [LARGE SCALE GENOMIC DNA]</scope>
    <source>
        <strain evidence="2 3">JCM 16013</strain>
    </source>
</reference>
<keyword evidence="1" id="KW-1133">Transmembrane helix</keyword>
<comment type="caution">
    <text evidence="2">The sequence shown here is derived from an EMBL/GenBank/DDBJ whole genome shotgun (WGS) entry which is preliminary data.</text>
</comment>
<dbReference type="RefSeq" id="WP_344655807.1">
    <property type="nucleotide sequence ID" value="NZ_BAAAQM010000004.1"/>
</dbReference>
<organism evidence="2 3">
    <name type="scientific">Catenulispora subtropica</name>
    <dbReference type="NCBI Taxonomy" id="450798"/>
    <lineage>
        <taxon>Bacteria</taxon>
        <taxon>Bacillati</taxon>
        <taxon>Actinomycetota</taxon>
        <taxon>Actinomycetes</taxon>
        <taxon>Catenulisporales</taxon>
        <taxon>Catenulisporaceae</taxon>
        <taxon>Catenulispora</taxon>
    </lineage>
</organism>